<evidence type="ECO:0000256" key="1">
    <source>
        <dbReference type="ARBA" id="ARBA00022692"/>
    </source>
</evidence>
<evidence type="ECO:0000256" key="4">
    <source>
        <dbReference type="SAM" id="Phobius"/>
    </source>
</evidence>
<evidence type="ECO:0000256" key="3">
    <source>
        <dbReference type="ARBA" id="ARBA00023136"/>
    </source>
</evidence>
<feature type="transmembrane region" description="Helical" evidence="4">
    <location>
        <begin position="241"/>
        <end position="259"/>
    </location>
</feature>
<evidence type="ECO:0000256" key="2">
    <source>
        <dbReference type="ARBA" id="ARBA00022989"/>
    </source>
</evidence>
<dbReference type="EMBL" id="CP036425">
    <property type="protein sequence ID" value="QDU35498.1"/>
    <property type="molecule type" value="Genomic_DNA"/>
</dbReference>
<name>A0A517YZ48_9BACT</name>
<dbReference type="RefSeq" id="WP_145080937.1">
    <property type="nucleotide sequence ID" value="NZ_CP036425.1"/>
</dbReference>
<protein>
    <submittedName>
        <fullName evidence="5">Major Facilitator Superfamily protein</fullName>
    </submittedName>
</protein>
<keyword evidence="6" id="KW-1185">Reference proteome</keyword>
<evidence type="ECO:0000313" key="6">
    <source>
        <dbReference type="Proteomes" id="UP000317369"/>
    </source>
</evidence>
<sequence length="453" mass="49195">MIGSVTRAFDFRLKGLGLSREVVGRYRWQMGWAVAMAVTDGIMANAPVMALKSMAAEPWKLGVNLALSSVGMFASLWIGWLMARRRKKPFVVVPGLIYAVCVGMMTLTDQSLVFLSLLGVAMVFELMTRPAVTAIVRECYPAEVRSTLMGRIRAVTSVVFVGSVFGSAWVLDVVTKNGGDVLGAIDVLLWVGVGMVVLSLLMFWKIGVPRDGRGEREVVRDEGEGVTPWRTIGRDKRLHRYLLGCMMFGFGGLLYVSWVPKVLTGHLGMGYLMAAMFLHVLPACVQCVVVAPMGAWLDKVNVWKGWSCIRLLWGMDAVLLGVAILLPGDGGVALGLVVMARMLRGSAMGGSYVLWWQTGIHQFASPGADTSRYMSLQTAMNGVLRLVAPLVGMLMVAHGSLRWALAGGAGVIMLSVVHAMYEARREGIRPELANTASYEKSFEEKAEAVRTAG</sequence>
<dbReference type="SUPFAM" id="SSF103473">
    <property type="entry name" value="MFS general substrate transporter"/>
    <property type="match status" value="1"/>
</dbReference>
<dbReference type="AlphaFoldDB" id="A0A517YZ48"/>
<evidence type="ECO:0000313" key="5">
    <source>
        <dbReference type="EMBL" id="QDU35498.1"/>
    </source>
</evidence>
<accession>A0A517YZ48</accession>
<feature type="transmembrane region" description="Helical" evidence="4">
    <location>
        <begin position="30"/>
        <end position="51"/>
    </location>
</feature>
<dbReference type="InterPro" id="IPR052528">
    <property type="entry name" value="Sugar_transport-like"/>
</dbReference>
<dbReference type="Pfam" id="PF07690">
    <property type="entry name" value="MFS_1"/>
    <property type="match status" value="1"/>
</dbReference>
<reference evidence="5 6" key="1">
    <citation type="submission" date="2019-02" db="EMBL/GenBank/DDBJ databases">
        <title>Deep-cultivation of Planctomycetes and their phenomic and genomic characterization uncovers novel biology.</title>
        <authorList>
            <person name="Wiegand S."/>
            <person name="Jogler M."/>
            <person name="Boedeker C."/>
            <person name="Pinto D."/>
            <person name="Vollmers J."/>
            <person name="Rivas-Marin E."/>
            <person name="Kohn T."/>
            <person name="Peeters S.H."/>
            <person name="Heuer A."/>
            <person name="Rast P."/>
            <person name="Oberbeckmann S."/>
            <person name="Bunk B."/>
            <person name="Jeske O."/>
            <person name="Meyerdierks A."/>
            <person name="Storesund J.E."/>
            <person name="Kallscheuer N."/>
            <person name="Luecker S."/>
            <person name="Lage O.M."/>
            <person name="Pohl T."/>
            <person name="Merkel B.J."/>
            <person name="Hornburger P."/>
            <person name="Mueller R.-W."/>
            <person name="Bruemmer F."/>
            <person name="Labrenz M."/>
            <person name="Spormann A.M."/>
            <person name="Op den Camp H."/>
            <person name="Overmann J."/>
            <person name="Amann R."/>
            <person name="Jetten M.S.M."/>
            <person name="Mascher T."/>
            <person name="Medema M.H."/>
            <person name="Devos D.P."/>
            <person name="Kaster A.-K."/>
            <person name="Ovreas L."/>
            <person name="Rohde M."/>
            <person name="Galperin M.Y."/>
            <person name="Jogler C."/>
        </authorList>
    </citation>
    <scope>NUCLEOTIDE SEQUENCE [LARGE SCALE GENOMIC DNA]</scope>
    <source>
        <strain evidence="5 6">KS4</strain>
    </source>
</reference>
<keyword evidence="2 4" id="KW-1133">Transmembrane helix</keyword>
<proteinExistence type="predicted"/>
<feature type="transmembrane region" description="Helical" evidence="4">
    <location>
        <begin position="183"/>
        <end position="204"/>
    </location>
</feature>
<dbReference type="Proteomes" id="UP000317369">
    <property type="component" value="Chromosome"/>
</dbReference>
<feature type="transmembrane region" description="Helical" evidence="4">
    <location>
        <begin position="113"/>
        <end position="132"/>
    </location>
</feature>
<organism evidence="5 6">
    <name type="scientific">Poriferisphaera corsica</name>
    <dbReference type="NCBI Taxonomy" id="2528020"/>
    <lineage>
        <taxon>Bacteria</taxon>
        <taxon>Pseudomonadati</taxon>
        <taxon>Planctomycetota</taxon>
        <taxon>Phycisphaerae</taxon>
        <taxon>Phycisphaerales</taxon>
        <taxon>Phycisphaeraceae</taxon>
        <taxon>Poriferisphaera</taxon>
    </lineage>
</organism>
<dbReference type="InterPro" id="IPR036259">
    <property type="entry name" value="MFS_trans_sf"/>
</dbReference>
<feature type="transmembrane region" description="Helical" evidence="4">
    <location>
        <begin position="63"/>
        <end position="83"/>
    </location>
</feature>
<dbReference type="GO" id="GO:0022857">
    <property type="term" value="F:transmembrane transporter activity"/>
    <property type="evidence" value="ECO:0007669"/>
    <property type="project" value="InterPro"/>
</dbReference>
<dbReference type="CDD" id="cd06174">
    <property type="entry name" value="MFS"/>
    <property type="match status" value="1"/>
</dbReference>
<gene>
    <name evidence="5" type="ORF">KS4_35810</name>
</gene>
<feature type="transmembrane region" description="Helical" evidence="4">
    <location>
        <begin position="152"/>
        <end position="171"/>
    </location>
</feature>
<feature type="transmembrane region" description="Helical" evidence="4">
    <location>
        <begin position="90"/>
        <end position="107"/>
    </location>
</feature>
<dbReference type="OrthoDB" id="7375466at2"/>
<keyword evidence="1 4" id="KW-0812">Transmembrane</keyword>
<dbReference type="InterPro" id="IPR011701">
    <property type="entry name" value="MFS"/>
</dbReference>
<dbReference type="Gene3D" id="1.20.1250.20">
    <property type="entry name" value="MFS general substrate transporter like domains"/>
    <property type="match status" value="1"/>
</dbReference>
<dbReference type="PANTHER" id="PTHR23526">
    <property type="entry name" value="INTEGRAL MEMBRANE TRANSPORT PROTEIN-RELATED"/>
    <property type="match status" value="1"/>
</dbReference>
<dbReference type="KEGG" id="pcor:KS4_35810"/>
<keyword evidence="3 4" id="KW-0472">Membrane</keyword>
<feature type="transmembrane region" description="Helical" evidence="4">
    <location>
        <begin position="271"/>
        <end position="296"/>
    </location>
</feature>
<dbReference type="PANTHER" id="PTHR23526:SF2">
    <property type="entry name" value="MAJOR FACILITATOR SUPERFAMILY (MFS) PROFILE DOMAIN-CONTAINING PROTEIN"/>
    <property type="match status" value="1"/>
</dbReference>
<feature type="transmembrane region" description="Helical" evidence="4">
    <location>
        <begin position="403"/>
        <end position="421"/>
    </location>
</feature>